<feature type="chain" id="PRO_5044927548" description="Chaperone SurA" evidence="7">
    <location>
        <begin position="28"/>
        <end position="435"/>
    </location>
</feature>
<proteinExistence type="inferred from homology"/>
<evidence type="ECO:0000256" key="7">
    <source>
        <dbReference type="HAMAP-Rule" id="MF_01183"/>
    </source>
</evidence>
<dbReference type="Gene3D" id="3.10.50.40">
    <property type="match status" value="2"/>
</dbReference>
<dbReference type="SUPFAM" id="SSF109998">
    <property type="entry name" value="Triger factor/SurA peptide-binding domain-like"/>
    <property type="match status" value="1"/>
</dbReference>
<dbReference type="Pfam" id="PF09312">
    <property type="entry name" value="SurA_N"/>
    <property type="match status" value="1"/>
</dbReference>
<dbReference type="Pfam" id="PF00639">
    <property type="entry name" value="Rotamase"/>
    <property type="match status" value="2"/>
</dbReference>
<sequence precursor="true">MKNRFHSLFFFFSFSFVYALFPSLASADVLLDRVVAVVNDRVILKSELTERMFEKSQELAAKNIPVTDNKALQQQVLDSLILEDVQLDRAAALGLKAEDEEVNQQLEKIAQRNKMTIFQLRNRLNLEMENGFEKIRDKIRDQILIQKLREAEVISQVHVSESEIKHYLKRQKLSKRNTEVKLSHILIALPESATPMQRQQALEKIQKIRLMLLSGESFSKLAVRYSNGGHALEGGNLGWLKQDQVPTFFAEQVLKLEPGDISQIIESPSGFHLIKLDEEREAAGGEVTEYHLHRFMVLSDNAQNQEVPQNIADIAANMKSLEDFNALSTEFNDLPSDLNANSDLGWRTLDAIPDALREHVKTLAPNHALTPIATPQGWLIIFLEDKRKVFATENETQEAVQAIRMRKANEMFDLWLRRLKDEAFIQIKLDDDKGA</sequence>
<dbReference type="InterPro" id="IPR046357">
    <property type="entry name" value="PPIase_dom_sf"/>
</dbReference>
<evidence type="ECO:0000256" key="1">
    <source>
        <dbReference type="ARBA" id="ARBA00022729"/>
    </source>
</evidence>
<comment type="catalytic activity">
    <reaction evidence="7">
        <text>[protein]-peptidylproline (omega=180) = [protein]-peptidylproline (omega=0)</text>
        <dbReference type="Rhea" id="RHEA:16237"/>
        <dbReference type="Rhea" id="RHEA-COMP:10747"/>
        <dbReference type="Rhea" id="RHEA-COMP:10748"/>
        <dbReference type="ChEBI" id="CHEBI:83833"/>
        <dbReference type="ChEBI" id="CHEBI:83834"/>
        <dbReference type="EC" id="5.2.1.8"/>
    </reaction>
</comment>
<dbReference type="InterPro" id="IPR015391">
    <property type="entry name" value="SurA_N"/>
</dbReference>
<evidence type="ECO:0000313" key="9">
    <source>
        <dbReference type="EMBL" id="MBF6057174.1"/>
    </source>
</evidence>
<evidence type="ECO:0000256" key="6">
    <source>
        <dbReference type="ARBA" id="ARBA00023235"/>
    </source>
</evidence>
<dbReference type="HAMAP" id="MF_01183">
    <property type="entry name" value="Chaperone_SurA"/>
    <property type="match status" value="1"/>
</dbReference>
<comment type="domain">
    <text evidence="7">The PPIase activity resides only in the second parvulin domain. The N-terminal region and the C-terminal tail are necessary and sufficient for the chaperone activity of SurA. The PPIase activity is dispensable for SurA to function as a chaperone. The N-terminal region and the C-terminal tail are also required for porin recognition.</text>
</comment>
<dbReference type="GO" id="GO:0016853">
    <property type="term" value="F:isomerase activity"/>
    <property type="evidence" value="ECO:0007669"/>
    <property type="project" value="UniProtKB-KW"/>
</dbReference>
<dbReference type="PROSITE" id="PS50198">
    <property type="entry name" value="PPIC_PPIASE_2"/>
    <property type="match status" value="2"/>
</dbReference>
<reference evidence="9 10" key="2">
    <citation type="submission" date="2020-11" db="EMBL/GenBank/DDBJ databases">
        <title>Sulfur oxidizing isolate from Hospital Hole Sinkhole.</title>
        <authorList>
            <person name="Scott K.M."/>
        </authorList>
    </citation>
    <scope>NUCLEOTIDE SEQUENCE [LARGE SCALE GENOMIC DNA]</scope>
    <source>
        <strain evidence="9 10">HH1</strain>
    </source>
</reference>
<keyword evidence="5 7" id="KW-0143">Chaperone</keyword>
<dbReference type="EMBL" id="JACBGI020000002">
    <property type="protein sequence ID" value="MBF6057174.1"/>
    <property type="molecule type" value="Genomic_DNA"/>
</dbReference>
<dbReference type="InterPro" id="IPR027304">
    <property type="entry name" value="Trigger_fact/SurA_dom_sf"/>
</dbReference>
<dbReference type="PANTHER" id="PTHR47637">
    <property type="entry name" value="CHAPERONE SURA"/>
    <property type="match status" value="1"/>
</dbReference>
<comment type="function">
    <text evidence="7">Chaperone involved in the correct folding and assembly of outer membrane proteins. Recognizes specific patterns of aromatic residues and the orientation of their side chains, which are found more frequently in integral outer membrane proteins. May act in both early periplasmic and late outer membrane-associated steps of protein maturation.</text>
</comment>
<name>A0ABS0BV13_9GAMM</name>
<dbReference type="EC" id="5.2.1.8" evidence="7"/>
<evidence type="ECO:0000259" key="8">
    <source>
        <dbReference type="PROSITE" id="PS50198"/>
    </source>
</evidence>
<organism evidence="9 10">
    <name type="scientific">Thiomicrorhabdus heinhorstiae</name>
    <dbReference type="NCBI Taxonomy" id="2748010"/>
    <lineage>
        <taxon>Bacteria</taxon>
        <taxon>Pseudomonadati</taxon>
        <taxon>Pseudomonadota</taxon>
        <taxon>Gammaproteobacteria</taxon>
        <taxon>Thiotrichales</taxon>
        <taxon>Piscirickettsiaceae</taxon>
        <taxon>Thiomicrorhabdus</taxon>
    </lineage>
</organism>
<feature type="domain" description="PpiC" evidence="8">
    <location>
        <begin position="177"/>
        <end position="278"/>
    </location>
</feature>
<feature type="signal peptide" evidence="7">
    <location>
        <begin position="1"/>
        <end position="27"/>
    </location>
</feature>
<evidence type="ECO:0000256" key="5">
    <source>
        <dbReference type="ARBA" id="ARBA00023186"/>
    </source>
</evidence>
<comment type="caution">
    <text evidence="9">The sequence shown here is derived from an EMBL/GenBank/DDBJ whole genome shotgun (WGS) entry which is preliminary data.</text>
</comment>
<dbReference type="InterPro" id="IPR000297">
    <property type="entry name" value="PPIase_PpiC"/>
</dbReference>
<dbReference type="Gene3D" id="1.10.4030.10">
    <property type="entry name" value="Porin chaperone SurA, peptide-binding domain"/>
    <property type="match status" value="1"/>
</dbReference>
<dbReference type="Proteomes" id="UP001193680">
    <property type="component" value="Unassembled WGS sequence"/>
</dbReference>
<evidence type="ECO:0000256" key="4">
    <source>
        <dbReference type="ARBA" id="ARBA00023110"/>
    </source>
</evidence>
<accession>A0ABS0BV13</accession>
<keyword evidence="4 7" id="KW-0697">Rotamase</keyword>
<dbReference type="InterPro" id="IPR050280">
    <property type="entry name" value="OMP_Chaperone_SurA"/>
</dbReference>
<keyword evidence="3 7" id="KW-0574">Periplasm</keyword>
<evidence type="ECO:0000313" key="10">
    <source>
        <dbReference type="Proteomes" id="UP001193680"/>
    </source>
</evidence>
<keyword evidence="1 7" id="KW-0732">Signal</keyword>
<feature type="domain" description="PpiC" evidence="8">
    <location>
        <begin position="287"/>
        <end position="385"/>
    </location>
</feature>
<keyword evidence="2 7" id="KW-0677">Repeat</keyword>
<evidence type="ECO:0000256" key="2">
    <source>
        <dbReference type="ARBA" id="ARBA00022737"/>
    </source>
</evidence>
<keyword evidence="6 7" id="KW-0413">Isomerase</keyword>
<keyword evidence="10" id="KW-1185">Reference proteome</keyword>
<protein>
    <recommendedName>
        <fullName evidence="7">Chaperone SurA</fullName>
    </recommendedName>
    <alternativeName>
        <fullName evidence="7">Peptidyl-prolyl cis-trans isomerase SurA</fullName>
        <shortName evidence="7">PPIase SurA</shortName>
        <ecNumber evidence="7">5.2.1.8</ecNumber>
    </alternativeName>
    <alternativeName>
        <fullName evidence="7">Rotamase SurA</fullName>
    </alternativeName>
</protein>
<dbReference type="PANTHER" id="PTHR47637:SF1">
    <property type="entry name" value="CHAPERONE SURA"/>
    <property type="match status" value="1"/>
</dbReference>
<dbReference type="SUPFAM" id="SSF54534">
    <property type="entry name" value="FKBP-like"/>
    <property type="match status" value="2"/>
</dbReference>
<evidence type="ECO:0000256" key="3">
    <source>
        <dbReference type="ARBA" id="ARBA00022764"/>
    </source>
</evidence>
<dbReference type="RefSeq" id="WP_194947538.1">
    <property type="nucleotide sequence ID" value="NZ_JACBGI020000002.1"/>
</dbReference>
<dbReference type="InterPro" id="IPR023034">
    <property type="entry name" value="PPIase_SurA"/>
</dbReference>
<gene>
    <name evidence="7" type="primary">surA</name>
    <name evidence="9" type="ORF">H8792_002355</name>
</gene>
<reference evidence="9 10" key="1">
    <citation type="submission" date="2020-06" db="EMBL/GenBank/DDBJ databases">
        <authorList>
            <person name="Scott K."/>
        </authorList>
    </citation>
    <scope>NUCLEOTIDE SEQUENCE [LARGE SCALE GENOMIC DNA]</scope>
    <source>
        <strain evidence="9 10">HH1</strain>
    </source>
</reference>
<comment type="subcellular location">
    <subcellularLocation>
        <location evidence="7">Periplasm</location>
    </subcellularLocation>
    <text evidence="7">Is capable of associating with the outer membrane.</text>
</comment>